<feature type="chain" id="PRO_5024850824" description="SnoaL-like domain-containing protein" evidence="1">
    <location>
        <begin position="23"/>
        <end position="182"/>
    </location>
</feature>
<sequence>MKRRSLFAVTAALFTWPMLANAQRVSTPRFQQEKAERDMKIVRAYFVMTKTRDYDKAVDTYLADNVMYKGTGRDEMMGKEYIKSRLKQHRDGFGTFPEDMVDASSSYAVDDKGDVLITYRQDKKQVGEFRGMPASQRMVEGVTTHYVFSVGGNGLISGYIKTIDYPLMAKRMGISTEEMIGG</sequence>
<dbReference type="AlphaFoldDB" id="A0A5S9PMI5"/>
<dbReference type="Proteomes" id="UP000441399">
    <property type="component" value="Unassembled WGS sequence"/>
</dbReference>
<keyword evidence="3" id="KW-1185">Reference proteome</keyword>
<name>A0A5S9PMI5_9GAMM</name>
<organism evidence="2 3">
    <name type="scientific">BD1-7 clade bacterium</name>
    <dbReference type="NCBI Taxonomy" id="2029982"/>
    <lineage>
        <taxon>Bacteria</taxon>
        <taxon>Pseudomonadati</taxon>
        <taxon>Pseudomonadota</taxon>
        <taxon>Gammaproteobacteria</taxon>
        <taxon>Cellvibrionales</taxon>
        <taxon>Spongiibacteraceae</taxon>
        <taxon>BD1-7 clade</taxon>
    </lineage>
</organism>
<feature type="signal peptide" evidence="1">
    <location>
        <begin position="1"/>
        <end position="22"/>
    </location>
</feature>
<proteinExistence type="predicted"/>
<evidence type="ECO:0008006" key="4">
    <source>
        <dbReference type="Google" id="ProtNLM"/>
    </source>
</evidence>
<dbReference type="OrthoDB" id="9870554at2"/>
<accession>A0A5S9PMI5</accession>
<dbReference type="EMBL" id="CACSIO010000012">
    <property type="protein sequence ID" value="CAA0105310.1"/>
    <property type="molecule type" value="Genomic_DNA"/>
</dbReference>
<dbReference type="InterPro" id="IPR032710">
    <property type="entry name" value="NTF2-like_dom_sf"/>
</dbReference>
<protein>
    <recommendedName>
        <fullName evidence="4">SnoaL-like domain-containing protein</fullName>
    </recommendedName>
</protein>
<gene>
    <name evidence="2" type="ORF">OPDIPICF_00945</name>
</gene>
<evidence type="ECO:0000313" key="2">
    <source>
        <dbReference type="EMBL" id="CAA0105310.1"/>
    </source>
</evidence>
<reference evidence="2 3" key="1">
    <citation type="submission" date="2019-11" db="EMBL/GenBank/DDBJ databases">
        <authorList>
            <person name="Holert J."/>
        </authorList>
    </citation>
    <scope>NUCLEOTIDE SEQUENCE [LARGE SCALE GENOMIC DNA]</scope>
    <source>
        <strain evidence="2">SB11_3</strain>
    </source>
</reference>
<dbReference type="SUPFAM" id="SSF54427">
    <property type="entry name" value="NTF2-like"/>
    <property type="match status" value="1"/>
</dbReference>
<evidence type="ECO:0000313" key="3">
    <source>
        <dbReference type="Proteomes" id="UP000441399"/>
    </source>
</evidence>
<evidence type="ECO:0000256" key="1">
    <source>
        <dbReference type="SAM" id="SignalP"/>
    </source>
</evidence>
<dbReference type="Gene3D" id="3.10.450.50">
    <property type="match status" value="1"/>
</dbReference>
<keyword evidence="1" id="KW-0732">Signal</keyword>